<sequence length="78" mass="8824">MSEPLECAWCDSQATRSVNYRTFDLAFPICADDRCKLGLDQFMSSSAFLLTADIAGATRDPQLAQRLNKLRNYVSMQR</sequence>
<accession>A0A517ZA16</accession>
<reference evidence="1 2" key="1">
    <citation type="submission" date="2019-02" db="EMBL/GenBank/DDBJ databases">
        <title>Deep-cultivation of Planctomycetes and their phenomic and genomic characterization uncovers novel biology.</title>
        <authorList>
            <person name="Wiegand S."/>
            <person name="Jogler M."/>
            <person name="Boedeker C."/>
            <person name="Pinto D."/>
            <person name="Vollmers J."/>
            <person name="Rivas-Marin E."/>
            <person name="Kohn T."/>
            <person name="Peeters S.H."/>
            <person name="Heuer A."/>
            <person name="Rast P."/>
            <person name="Oberbeckmann S."/>
            <person name="Bunk B."/>
            <person name="Jeske O."/>
            <person name="Meyerdierks A."/>
            <person name="Storesund J.E."/>
            <person name="Kallscheuer N."/>
            <person name="Luecker S."/>
            <person name="Lage O.M."/>
            <person name="Pohl T."/>
            <person name="Merkel B.J."/>
            <person name="Hornburger P."/>
            <person name="Mueller R.-W."/>
            <person name="Bruemmer F."/>
            <person name="Labrenz M."/>
            <person name="Spormann A.M."/>
            <person name="Op den Camp H."/>
            <person name="Overmann J."/>
            <person name="Amann R."/>
            <person name="Jetten M.S.M."/>
            <person name="Mascher T."/>
            <person name="Medema M.H."/>
            <person name="Devos D.P."/>
            <person name="Kaster A.-K."/>
            <person name="Ovreas L."/>
            <person name="Rohde M."/>
            <person name="Galperin M.Y."/>
            <person name="Jogler C."/>
        </authorList>
    </citation>
    <scope>NUCLEOTIDE SEQUENCE [LARGE SCALE GENOMIC DNA]</scope>
    <source>
        <strain evidence="1 2">Mal4</strain>
    </source>
</reference>
<dbReference type="AlphaFoldDB" id="A0A517ZA16"/>
<name>A0A517ZA16_9PLAN</name>
<dbReference type="EMBL" id="CP036275">
    <property type="protein sequence ID" value="QDU39332.1"/>
    <property type="molecule type" value="Genomic_DNA"/>
</dbReference>
<dbReference type="RefSeq" id="WP_145370527.1">
    <property type="nucleotide sequence ID" value="NZ_CP036275.1"/>
</dbReference>
<dbReference type="Proteomes" id="UP000320496">
    <property type="component" value="Chromosome"/>
</dbReference>
<gene>
    <name evidence="1" type="ORF">Mal4_36730</name>
</gene>
<protein>
    <submittedName>
        <fullName evidence="1">Uncharacterized protein</fullName>
    </submittedName>
</protein>
<dbReference type="KEGG" id="mri:Mal4_36730"/>
<keyword evidence="2" id="KW-1185">Reference proteome</keyword>
<evidence type="ECO:0000313" key="1">
    <source>
        <dbReference type="EMBL" id="QDU39332.1"/>
    </source>
</evidence>
<evidence type="ECO:0000313" key="2">
    <source>
        <dbReference type="Proteomes" id="UP000320496"/>
    </source>
</evidence>
<organism evidence="1 2">
    <name type="scientific">Maioricimonas rarisocia</name>
    <dbReference type="NCBI Taxonomy" id="2528026"/>
    <lineage>
        <taxon>Bacteria</taxon>
        <taxon>Pseudomonadati</taxon>
        <taxon>Planctomycetota</taxon>
        <taxon>Planctomycetia</taxon>
        <taxon>Planctomycetales</taxon>
        <taxon>Planctomycetaceae</taxon>
        <taxon>Maioricimonas</taxon>
    </lineage>
</organism>
<proteinExistence type="predicted"/>